<reference evidence="1 2" key="1">
    <citation type="submission" date="2014-05" db="EMBL/GenBank/DDBJ databases">
        <title>Whole genome shotgun sequence of Rhizobium rhizogenes NBRC 13257.</title>
        <authorList>
            <person name="Katano-Makiyama Y."/>
            <person name="Hosoyama A."/>
            <person name="Hashimoto M."/>
            <person name="Hosoyama Y."/>
            <person name="Noguchi M."/>
            <person name="Tsuchikane K."/>
            <person name="Kimura A."/>
            <person name="Ohji S."/>
            <person name="Ichikawa N."/>
            <person name="Yamazoe A."/>
            <person name="Fujita N."/>
        </authorList>
    </citation>
    <scope>NUCLEOTIDE SEQUENCE [LARGE SCALE GENOMIC DNA]</scope>
    <source>
        <strain evidence="1 2">NBRC 13257</strain>
    </source>
</reference>
<name>A0AA87U701_RHIRH</name>
<dbReference type="Proteomes" id="UP000026941">
    <property type="component" value="Unassembled WGS sequence"/>
</dbReference>
<dbReference type="AlphaFoldDB" id="A0AA87U701"/>
<proteinExistence type="predicted"/>
<organism evidence="1 2">
    <name type="scientific">Rhizobium rhizogenes NBRC 13257</name>
    <dbReference type="NCBI Taxonomy" id="1220581"/>
    <lineage>
        <taxon>Bacteria</taxon>
        <taxon>Pseudomonadati</taxon>
        <taxon>Pseudomonadota</taxon>
        <taxon>Alphaproteobacteria</taxon>
        <taxon>Hyphomicrobiales</taxon>
        <taxon>Rhizobiaceae</taxon>
        <taxon>Rhizobium/Agrobacterium group</taxon>
        <taxon>Rhizobium</taxon>
    </lineage>
</organism>
<gene>
    <name evidence="1" type="ORF">RRH01S_18_00200</name>
</gene>
<dbReference type="RefSeq" id="WP_042475990.1">
    <property type="nucleotide sequence ID" value="NZ_BAYX01000018.1"/>
</dbReference>
<sequence length="175" mass="20048">MNQHKRKARKHTGDRFFQMHQWLVMSDAWKAASVYERCLYMELKQRYNGQNNGDIALSHREAMDALNCSNKPVAEAFKGLIAKGFIKVASVGSFHWKAKAPGGRSTRWILTELAVDQPERSLVPTKDFMRWHPSMEEKQRYAHGTRMVVADTTGQDRMVVSGHTINSKVYAHGTR</sequence>
<dbReference type="EMBL" id="BAYX01000018">
    <property type="protein sequence ID" value="GAJ96177.1"/>
    <property type="molecule type" value="Genomic_DNA"/>
</dbReference>
<protein>
    <submittedName>
        <fullName evidence="1">Uncharacterized protein</fullName>
    </submittedName>
</protein>
<evidence type="ECO:0000313" key="2">
    <source>
        <dbReference type="Proteomes" id="UP000026941"/>
    </source>
</evidence>
<comment type="caution">
    <text evidence="1">The sequence shown here is derived from an EMBL/GenBank/DDBJ whole genome shotgun (WGS) entry which is preliminary data.</text>
</comment>
<evidence type="ECO:0000313" key="1">
    <source>
        <dbReference type="EMBL" id="GAJ96177.1"/>
    </source>
</evidence>
<accession>A0AA87U701</accession>